<keyword evidence="6" id="KW-1185">Reference proteome</keyword>
<dbReference type="SUPFAM" id="SSF52172">
    <property type="entry name" value="CheY-like"/>
    <property type="match status" value="1"/>
</dbReference>
<evidence type="ECO:0000259" key="4">
    <source>
        <dbReference type="PROSITE" id="PS50930"/>
    </source>
</evidence>
<dbReference type="PANTHER" id="PTHR37299:SF1">
    <property type="entry name" value="STAGE 0 SPORULATION PROTEIN A HOMOLOG"/>
    <property type="match status" value="1"/>
</dbReference>
<dbReference type="Gene3D" id="3.40.50.2300">
    <property type="match status" value="1"/>
</dbReference>
<gene>
    <name evidence="5" type="ORF">HG263_08770</name>
</gene>
<feature type="domain" description="HTH LytTR-type" evidence="4">
    <location>
        <begin position="120"/>
        <end position="220"/>
    </location>
</feature>
<sequence>MRYMVVDDEPLARVRLKRLLTLLPEFDCIADTGKPDEVMALIAQHQPQLIFLDISMPGITGLELAKKINSLPVVPKIVFVSAHPQYALDAFAVFASGYLVKPVEQSELQRLLHHLFPPQIQYTLGNQTRWVEVSDVLVARADDKYTQLYFRAGQAIIETSLKQLSELYPEHFLQVHRNTLVKRSAMKALVSNEFGYFVSIEGYPEQIAVSRRAAKAIKSS</sequence>
<dbReference type="EMBL" id="JABBPG010000003">
    <property type="protein sequence ID" value="NOU50634.1"/>
    <property type="molecule type" value="Genomic_DNA"/>
</dbReference>
<protein>
    <submittedName>
        <fullName evidence="5">Response regulator transcription factor</fullName>
    </submittedName>
</protein>
<feature type="domain" description="Response regulatory" evidence="3">
    <location>
        <begin position="2"/>
        <end position="116"/>
    </location>
</feature>
<dbReference type="Proteomes" id="UP000586305">
    <property type="component" value="Unassembled WGS sequence"/>
</dbReference>
<evidence type="ECO:0000259" key="3">
    <source>
        <dbReference type="PROSITE" id="PS50110"/>
    </source>
</evidence>
<keyword evidence="2" id="KW-0597">Phosphoprotein</keyword>
<dbReference type="PANTHER" id="PTHR37299">
    <property type="entry name" value="TRANSCRIPTIONAL REGULATOR-RELATED"/>
    <property type="match status" value="1"/>
</dbReference>
<evidence type="ECO:0000313" key="6">
    <source>
        <dbReference type="Proteomes" id="UP000586305"/>
    </source>
</evidence>
<name>A0A849VFE5_9GAMM</name>
<keyword evidence="1" id="KW-0902">Two-component regulatory system</keyword>
<dbReference type="InterPro" id="IPR011006">
    <property type="entry name" value="CheY-like_superfamily"/>
</dbReference>
<dbReference type="InterPro" id="IPR001789">
    <property type="entry name" value="Sig_transdc_resp-reg_receiver"/>
</dbReference>
<dbReference type="InterPro" id="IPR007492">
    <property type="entry name" value="LytTR_DNA-bd_dom"/>
</dbReference>
<dbReference type="AlphaFoldDB" id="A0A849VFE5"/>
<dbReference type="Pfam" id="PF04397">
    <property type="entry name" value="LytTR"/>
    <property type="match status" value="1"/>
</dbReference>
<dbReference type="PROSITE" id="PS50110">
    <property type="entry name" value="RESPONSE_REGULATORY"/>
    <property type="match status" value="1"/>
</dbReference>
<comment type="caution">
    <text evidence="5">The sequence shown here is derived from an EMBL/GenBank/DDBJ whole genome shotgun (WGS) entry which is preliminary data.</text>
</comment>
<dbReference type="GO" id="GO:0003677">
    <property type="term" value="F:DNA binding"/>
    <property type="evidence" value="ECO:0007669"/>
    <property type="project" value="InterPro"/>
</dbReference>
<dbReference type="Gene3D" id="2.40.50.1020">
    <property type="entry name" value="LytTr DNA-binding domain"/>
    <property type="match status" value="1"/>
</dbReference>
<proteinExistence type="predicted"/>
<reference evidence="5 6" key="1">
    <citation type="submission" date="2020-04" db="EMBL/GenBank/DDBJ databases">
        <title>Pseudoalteromonas caenipelagi sp. nov., isolated from a tidal flat.</title>
        <authorList>
            <person name="Park S."/>
            <person name="Yoon J.-H."/>
        </authorList>
    </citation>
    <scope>NUCLEOTIDE SEQUENCE [LARGE SCALE GENOMIC DNA]</scope>
    <source>
        <strain evidence="5 6">JBTF-M23</strain>
    </source>
</reference>
<dbReference type="GO" id="GO:0000156">
    <property type="term" value="F:phosphorelay response regulator activity"/>
    <property type="evidence" value="ECO:0007669"/>
    <property type="project" value="InterPro"/>
</dbReference>
<evidence type="ECO:0000313" key="5">
    <source>
        <dbReference type="EMBL" id="NOU50634.1"/>
    </source>
</evidence>
<dbReference type="Pfam" id="PF00072">
    <property type="entry name" value="Response_reg"/>
    <property type="match status" value="1"/>
</dbReference>
<dbReference type="SMART" id="SM00448">
    <property type="entry name" value="REC"/>
    <property type="match status" value="1"/>
</dbReference>
<dbReference type="SMART" id="SM00850">
    <property type="entry name" value="LytTR"/>
    <property type="match status" value="1"/>
</dbReference>
<evidence type="ECO:0000256" key="2">
    <source>
        <dbReference type="PROSITE-ProRule" id="PRU00169"/>
    </source>
</evidence>
<dbReference type="PROSITE" id="PS50930">
    <property type="entry name" value="HTH_LYTTR"/>
    <property type="match status" value="1"/>
</dbReference>
<dbReference type="RefSeq" id="WP_171625718.1">
    <property type="nucleotide sequence ID" value="NZ_JABBPG010000003.1"/>
</dbReference>
<organism evidence="5 6">
    <name type="scientific">Pseudoalteromonas caenipelagi</name>
    <dbReference type="NCBI Taxonomy" id="2726988"/>
    <lineage>
        <taxon>Bacteria</taxon>
        <taxon>Pseudomonadati</taxon>
        <taxon>Pseudomonadota</taxon>
        <taxon>Gammaproteobacteria</taxon>
        <taxon>Alteromonadales</taxon>
        <taxon>Pseudoalteromonadaceae</taxon>
        <taxon>Pseudoalteromonas</taxon>
    </lineage>
</organism>
<feature type="modified residue" description="4-aspartylphosphate" evidence="2">
    <location>
        <position position="53"/>
    </location>
</feature>
<dbReference type="InterPro" id="IPR046947">
    <property type="entry name" value="LytR-like"/>
</dbReference>
<evidence type="ECO:0000256" key="1">
    <source>
        <dbReference type="ARBA" id="ARBA00023012"/>
    </source>
</evidence>
<accession>A0A849VFE5</accession>